<proteinExistence type="predicted"/>
<reference evidence="1" key="1">
    <citation type="submission" date="2014-09" db="EMBL/GenBank/DDBJ databases">
        <authorList>
            <person name="Magalhaes I.L.F."/>
            <person name="Oliveira U."/>
            <person name="Santos F.R."/>
            <person name="Vidigal T.H.D.A."/>
            <person name="Brescovit A.D."/>
            <person name="Santos A.J."/>
        </authorList>
    </citation>
    <scope>NUCLEOTIDE SEQUENCE</scope>
    <source>
        <tissue evidence="1">Shoot tissue taken approximately 20 cm above the soil surface</tissue>
    </source>
</reference>
<dbReference type="EMBL" id="GBRH01263505">
    <property type="protein sequence ID" value="JAD34390.1"/>
    <property type="molecule type" value="Transcribed_RNA"/>
</dbReference>
<reference evidence="1" key="2">
    <citation type="journal article" date="2015" name="Data Brief">
        <title>Shoot transcriptome of the giant reed, Arundo donax.</title>
        <authorList>
            <person name="Barrero R.A."/>
            <person name="Guerrero F.D."/>
            <person name="Moolhuijzen P."/>
            <person name="Goolsby J.A."/>
            <person name="Tidwell J."/>
            <person name="Bellgard S.E."/>
            <person name="Bellgard M.I."/>
        </authorList>
    </citation>
    <scope>NUCLEOTIDE SEQUENCE</scope>
    <source>
        <tissue evidence="1">Shoot tissue taken approximately 20 cm above the soil surface</tissue>
    </source>
</reference>
<accession>A0A0A8ZCC6</accession>
<organism evidence="1">
    <name type="scientific">Arundo donax</name>
    <name type="common">Giant reed</name>
    <name type="synonym">Donax arundinaceus</name>
    <dbReference type="NCBI Taxonomy" id="35708"/>
    <lineage>
        <taxon>Eukaryota</taxon>
        <taxon>Viridiplantae</taxon>
        <taxon>Streptophyta</taxon>
        <taxon>Embryophyta</taxon>
        <taxon>Tracheophyta</taxon>
        <taxon>Spermatophyta</taxon>
        <taxon>Magnoliopsida</taxon>
        <taxon>Liliopsida</taxon>
        <taxon>Poales</taxon>
        <taxon>Poaceae</taxon>
        <taxon>PACMAD clade</taxon>
        <taxon>Arundinoideae</taxon>
        <taxon>Arundineae</taxon>
        <taxon>Arundo</taxon>
    </lineage>
</organism>
<name>A0A0A8ZCC6_ARUDO</name>
<dbReference type="AlphaFoldDB" id="A0A0A8ZCC6"/>
<evidence type="ECO:0000313" key="1">
    <source>
        <dbReference type="EMBL" id="JAD34390.1"/>
    </source>
</evidence>
<sequence length="20" mass="2444">MKSKQKIKMTLQGIVWRVRI</sequence>
<protein>
    <submittedName>
        <fullName evidence="1">Uncharacterized protein</fullName>
    </submittedName>
</protein>